<dbReference type="Pfam" id="PF21926">
    <property type="entry name" value="FeeM"/>
    <property type="match status" value="1"/>
</dbReference>
<comment type="caution">
    <text evidence="2">The sequence shown here is derived from an EMBL/GenBank/DDBJ whole genome shotgun (WGS) entry which is preliminary data.</text>
</comment>
<dbReference type="AlphaFoldDB" id="A0A480AKV8"/>
<sequence>MTTAHLDFTVRIANPATDLADLATLRAEAYGHHLPGLAQTMALPDAADTAPGTTVLLCRDKASGRAIGSARIQRNHPRQLPIETSLALPPALAALPRAEITRLAIAPGASSLVRPMLVKACYLAAVASQVRLLVIGARSPALVRIYRGLGFTDALDDSGPVPLAHAGNLPHHVLAFDVVGAERRWHSARHALYSFMVETWHPDLQLLAEPAPAPAALALAA</sequence>
<dbReference type="EMBL" id="BJCL01000002">
    <property type="protein sequence ID" value="GCL62234.1"/>
    <property type="molecule type" value="Genomic_DNA"/>
</dbReference>
<keyword evidence="3" id="KW-1185">Reference proteome</keyword>
<evidence type="ECO:0000313" key="3">
    <source>
        <dbReference type="Proteomes" id="UP000301751"/>
    </source>
</evidence>
<accession>A0A480AKV8</accession>
<dbReference type="Proteomes" id="UP000301751">
    <property type="component" value="Unassembled WGS sequence"/>
</dbReference>
<reference evidence="3" key="1">
    <citation type="submission" date="2019-03" db="EMBL/GenBank/DDBJ databases">
        <title>Aquabacterium pictum sp.nov., the first bacteriochlorophyll a-containing freshwater bacterium in the genus Aquabacterium of the class Betaproteobacteria.</title>
        <authorList>
            <person name="Hirose S."/>
            <person name="Tank M."/>
            <person name="Hara E."/>
            <person name="Tamaki H."/>
            <person name="Takaichi S."/>
            <person name="Haruta S."/>
            <person name="Hanada S."/>
        </authorList>
    </citation>
    <scope>NUCLEOTIDE SEQUENCE [LARGE SCALE GENOMIC DNA]</scope>
    <source>
        <strain evidence="3">W35</strain>
    </source>
</reference>
<dbReference type="Gene3D" id="3.40.630.30">
    <property type="match status" value="1"/>
</dbReference>
<gene>
    <name evidence="2" type="ORF">AQPW35_13150</name>
</gene>
<dbReference type="InterPro" id="IPR054597">
    <property type="entry name" value="FeeM_cat"/>
</dbReference>
<evidence type="ECO:0000259" key="1">
    <source>
        <dbReference type="Pfam" id="PF21926"/>
    </source>
</evidence>
<organism evidence="2 3">
    <name type="scientific">Pseudaquabacterium pictum</name>
    <dbReference type="NCBI Taxonomy" id="2315236"/>
    <lineage>
        <taxon>Bacteria</taxon>
        <taxon>Pseudomonadati</taxon>
        <taxon>Pseudomonadota</taxon>
        <taxon>Betaproteobacteria</taxon>
        <taxon>Burkholderiales</taxon>
        <taxon>Sphaerotilaceae</taxon>
        <taxon>Pseudaquabacterium</taxon>
    </lineage>
</organism>
<dbReference type="RefSeq" id="WP_137731965.1">
    <property type="nucleotide sequence ID" value="NZ_BJCL01000002.1"/>
</dbReference>
<dbReference type="SUPFAM" id="SSF55729">
    <property type="entry name" value="Acyl-CoA N-acyltransferases (Nat)"/>
    <property type="match status" value="1"/>
</dbReference>
<evidence type="ECO:0000313" key="2">
    <source>
        <dbReference type="EMBL" id="GCL62234.1"/>
    </source>
</evidence>
<dbReference type="InterPro" id="IPR016181">
    <property type="entry name" value="Acyl_CoA_acyltransferase"/>
</dbReference>
<proteinExistence type="predicted"/>
<dbReference type="OrthoDB" id="8773859at2"/>
<feature type="domain" description="N-acyl amino acid synthase FeeM catalytic core" evidence="1">
    <location>
        <begin position="24"/>
        <end position="153"/>
    </location>
</feature>
<protein>
    <recommendedName>
        <fullName evidence="1">N-acyl amino acid synthase FeeM catalytic core domain-containing protein</fullName>
    </recommendedName>
</protein>
<name>A0A480AKV8_9BURK</name>